<comment type="caution">
    <text evidence="2">The sequence shown here is derived from an EMBL/GenBank/DDBJ whole genome shotgun (WGS) entry which is preliminary data.</text>
</comment>
<evidence type="ECO:0000259" key="1">
    <source>
        <dbReference type="Pfam" id="PF12697"/>
    </source>
</evidence>
<dbReference type="InterPro" id="IPR029058">
    <property type="entry name" value="AB_hydrolase_fold"/>
</dbReference>
<dbReference type="SUPFAM" id="SSF53474">
    <property type="entry name" value="alpha/beta-Hydrolases"/>
    <property type="match status" value="1"/>
</dbReference>
<accession>A0AA39JAW8</accession>
<dbReference type="EMBL" id="JAUEPT010000049">
    <property type="protein sequence ID" value="KAK0437353.1"/>
    <property type="molecule type" value="Genomic_DNA"/>
</dbReference>
<name>A0AA39JAW8_9AGAR</name>
<reference evidence="2" key="1">
    <citation type="submission" date="2023-06" db="EMBL/GenBank/DDBJ databases">
        <authorList>
            <consortium name="Lawrence Berkeley National Laboratory"/>
            <person name="Ahrendt S."/>
            <person name="Sahu N."/>
            <person name="Indic B."/>
            <person name="Wong-Bajracharya J."/>
            <person name="Merenyi Z."/>
            <person name="Ke H.-M."/>
            <person name="Monk M."/>
            <person name="Kocsube S."/>
            <person name="Drula E."/>
            <person name="Lipzen A."/>
            <person name="Balint B."/>
            <person name="Henrissat B."/>
            <person name="Andreopoulos B."/>
            <person name="Martin F.M."/>
            <person name="Harder C.B."/>
            <person name="Rigling D."/>
            <person name="Ford K.L."/>
            <person name="Foster G.D."/>
            <person name="Pangilinan J."/>
            <person name="Papanicolaou A."/>
            <person name="Barry K."/>
            <person name="LaButti K."/>
            <person name="Viragh M."/>
            <person name="Koriabine M."/>
            <person name="Yan M."/>
            <person name="Riley R."/>
            <person name="Champramary S."/>
            <person name="Plett K.L."/>
            <person name="Tsai I.J."/>
            <person name="Slot J."/>
            <person name="Sipos G."/>
            <person name="Plett J."/>
            <person name="Nagy L.G."/>
            <person name="Grigoriev I.V."/>
        </authorList>
    </citation>
    <scope>NUCLEOTIDE SEQUENCE</scope>
    <source>
        <strain evidence="2">FPL87.14</strain>
    </source>
</reference>
<sequence length="265" mass="29942">MNVTEFIIDTYSAGTQLVSTAKRYRPSAATKEGYILIFAHGTGFHKEHWEPIIERLYAHGGPVIEAWALDSQTHGAAATLNRDAIDELGYTYRQSGTPPFSALILIEPAIWPGSMIDNADSPAYKLACVAIPRRRTTWESRDAVRKDLGSAHRGEPGISAFWIYMLWEHGFEEDKEGVSLRCRPEHETQPFVNQINAVYPVAELDKTRKKVPVHLVYGERNDLFTREKQESLLRGRRFASVTRIPGAGHLYIGRIGEPKFYVKTD</sequence>
<dbReference type="Proteomes" id="UP001175226">
    <property type="component" value="Unassembled WGS sequence"/>
</dbReference>
<keyword evidence="3" id="KW-1185">Reference proteome</keyword>
<feature type="domain" description="AB hydrolase-1" evidence="1">
    <location>
        <begin position="36"/>
        <end position="251"/>
    </location>
</feature>
<dbReference type="Gene3D" id="3.40.50.1820">
    <property type="entry name" value="alpha/beta hydrolase"/>
    <property type="match status" value="2"/>
</dbReference>
<evidence type="ECO:0000313" key="3">
    <source>
        <dbReference type="Proteomes" id="UP001175226"/>
    </source>
</evidence>
<protein>
    <recommendedName>
        <fullName evidence="1">AB hydrolase-1 domain-containing protein</fullName>
    </recommendedName>
</protein>
<proteinExistence type="predicted"/>
<organism evidence="2 3">
    <name type="scientific">Armillaria borealis</name>
    <dbReference type="NCBI Taxonomy" id="47425"/>
    <lineage>
        <taxon>Eukaryota</taxon>
        <taxon>Fungi</taxon>
        <taxon>Dikarya</taxon>
        <taxon>Basidiomycota</taxon>
        <taxon>Agaricomycotina</taxon>
        <taxon>Agaricomycetes</taxon>
        <taxon>Agaricomycetidae</taxon>
        <taxon>Agaricales</taxon>
        <taxon>Marasmiineae</taxon>
        <taxon>Physalacriaceae</taxon>
        <taxon>Armillaria</taxon>
    </lineage>
</organism>
<dbReference type="Pfam" id="PF12697">
    <property type="entry name" value="Abhydrolase_6"/>
    <property type="match status" value="1"/>
</dbReference>
<dbReference type="AlphaFoldDB" id="A0AA39JAW8"/>
<dbReference type="InterPro" id="IPR000073">
    <property type="entry name" value="AB_hydrolase_1"/>
</dbReference>
<evidence type="ECO:0000313" key="2">
    <source>
        <dbReference type="EMBL" id="KAK0437353.1"/>
    </source>
</evidence>
<gene>
    <name evidence="2" type="ORF">EV421DRAFT_2021703</name>
</gene>